<gene>
    <name evidence="1" type="ORF">AACH28_01550</name>
</gene>
<protein>
    <submittedName>
        <fullName evidence="1">Sigma-70 family RNA polymerase sigma factor</fullName>
    </submittedName>
</protein>
<dbReference type="Proteomes" id="UP001485301">
    <property type="component" value="Chromosome"/>
</dbReference>
<name>A0ACD5C364_9SPHI</name>
<sequence length="172" mass="20509">MAYLSESLFSELFFQYYDKIYTGLYKKTNSHEIAQDLTQITFLNIWKYKDSFKSDFPVDVQIYRKAKLVFIDWLRKEANQRALMNELRADLPTSIQNSSIELREELNQAMLKLPKMRRKVFELAYIEGYSHKEIAEQLNISVKTVDAHVYQSLQQLRKILAYLNLCFILFLK</sequence>
<organism evidence="1 2">
    <name type="scientific">Sphingobacterium thalpophilum</name>
    <dbReference type="NCBI Taxonomy" id="259"/>
    <lineage>
        <taxon>Bacteria</taxon>
        <taxon>Pseudomonadati</taxon>
        <taxon>Bacteroidota</taxon>
        <taxon>Sphingobacteriia</taxon>
        <taxon>Sphingobacteriales</taxon>
        <taxon>Sphingobacteriaceae</taxon>
        <taxon>Sphingobacterium</taxon>
    </lineage>
</organism>
<keyword evidence="2" id="KW-1185">Reference proteome</keyword>
<evidence type="ECO:0000313" key="2">
    <source>
        <dbReference type="Proteomes" id="UP001485301"/>
    </source>
</evidence>
<evidence type="ECO:0000313" key="1">
    <source>
        <dbReference type="EMBL" id="WZN56231.1"/>
    </source>
</evidence>
<reference evidence="1" key="1">
    <citation type="submission" date="2024-04" db="EMBL/GenBank/DDBJ databases">
        <title>Complete genome sequence of Sphingobacterium thalpophiium BAA-1094.</title>
        <authorList>
            <person name="Adaikpoh B.I."/>
        </authorList>
    </citation>
    <scope>NUCLEOTIDE SEQUENCE</scope>
    <source>
        <strain evidence="1">BAA-1094</strain>
    </source>
</reference>
<proteinExistence type="predicted"/>
<accession>A0ACD5C364</accession>
<dbReference type="EMBL" id="CP151087">
    <property type="protein sequence ID" value="WZN56231.1"/>
    <property type="molecule type" value="Genomic_DNA"/>
</dbReference>